<evidence type="ECO:0000256" key="4">
    <source>
        <dbReference type="ARBA" id="ARBA00023134"/>
    </source>
</evidence>
<proteinExistence type="inferred from homology"/>
<evidence type="ECO:0000256" key="3">
    <source>
        <dbReference type="ARBA" id="ARBA00022801"/>
    </source>
</evidence>
<gene>
    <name evidence="5" type="ORF">DET50_101131</name>
</gene>
<dbReference type="InterPro" id="IPR027417">
    <property type="entry name" value="P-loop_NTPase"/>
</dbReference>
<dbReference type="InterPro" id="IPR052705">
    <property type="entry name" value="Gliding_Motility_GTPase"/>
</dbReference>
<accession>A0A366H073</accession>
<dbReference type="SUPFAM" id="SSF52540">
    <property type="entry name" value="P-loop containing nucleoside triphosphate hydrolases"/>
    <property type="match status" value="1"/>
</dbReference>
<evidence type="ECO:0000313" key="5">
    <source>
        <dbReference type="EMBL" id="RBP33789.1"/>
    </source>
</evidence>
<dbReference type="AlphaFoldDB" id="A0A366H073"/>
<organism evidence="5 6">
    <name type="scientific">Marinobacter pelagius</name>
    <dbReference type="NCBI Taxonomy" id="379482"/>
    <lineage>
        <taxon>Bacteria</taxon>
        <taxon>Pseudomonadati</taxon>
        <taxon>Pseudomonadota</taxon>
        <taxon>Gammaproteobacteria</taxon>
        <taxon>Pseudomonadales</taxon>
        <taxon>Marinobacteraceae</taxon>
        <taxon>Marinobacter</taxon>
    </lineage>
</organism>
<keyword evidence="2" id="KW-0547">Nucleotide-binding</keyword>
<keyword evidence="3" id="KW-0378">Hydrolase</keyword>
<dbReference type="Pfam" id="PF03029">
    <property type="entry name" value="ATP_bind_1"/>
    <property type="match status" value="1"/>
</dbReference>
<evidence type="ECO:0000256" key="1">
    <source>
        <dbReference type="ARBA" id="ARBA00005290"/>
    </source>
</evidence>
<dbReference type="Gene3D" id="3.40.50.300">
    <property type="entry name" value="P-loop containing nucleotide triphosphate hydrolases"/>
    <property type="match status" value="1"/>
</dbReference>
<dbReference type="Proteomes" id="UP000252995">
    <property type="component" value="Unassembled WGS sequence"/>
</dbReference>
<keyword evidence="4" id="KW-0342">GTP-binding</keyword>
<name>A0A366H073_9GAMM</name>
<sequence length="176" mass="19287">MSEVKLIITGPPGAGKTTAIAAISETPPVRTDTRTTDDLSSVKEETTVAMDFGEITLGDGQKVFLYGTPGQKRFEFMWKILVEGGLGLIILLDCSRPEPLDDLNMYLENFSDFIEKTGVVVGITRTGGANPPEMGAFYECLESTGRTFPMFEVDIREREDVALLIDALISTLEFSH</sequence>
<dbReference type="GO" id="GO:0005525">
    <property type="term" value="F:GTP binding"/>
    <property type="evidence" value="ECO:0007669"/>
    <property type="project" value="UniProtKB-KW"/>
</dbReference>
<evidence type="ECO:0000256" key="2">
    <source>
        <dbReference type="ARBA" id="ARBA00022741"/>
    </source>
</evidence>
<dbReference type="EMBL" id="QNRO01000001">
    <property type="protein sequence ID" value="RBP33789.1"/>
    <property type="molecule type" value="Genomic_DNA"/>
</dbReference>
<dbReference type="PANTHER" id="PTHR42708">
    <property type="entry name" value="ATP/GTP-BINDING PROTEIN-RELATED"/>
    <property type="match status" value="1"/>
</dbReference>
<dbReference type="OrthoDB" id="4319884at2"/>
<dbReference type="PANTHER" id="PTHR42708:SF1">
    <property type="entry name" value="GLIDING MOTILITY PROTEIN MGLA"/>
    <property type="match status" value="1"/>
</dbReference>
<comment type="caution">
    <text evidence="5">The sequence shown here is derived from an EMBL/GenBank/DDBJ whole genome shotgun (WGS) entry which is preliminary data.</text>
</comment>
<dbReference type="CDD" id="cd00882">
    <property type="entry name" value="Ras_like_GTPase"/>
    <property type="match status" value="1"/>
</dbReference>
<comment type="similarity">
    <text evidence="1">Belongs to the GPN-loop GTPase family.</text>
</comment>
<protein>
    <recommendedName>
        <fullName evidence="7">GTP-binding protein</fullName>
    </recommendedName>
</protein>
<dbReference type="GO" id="GO:0016787">
    <property type="term" value="F:hydrolase activity"/>
    <property type="evidence" value="ECO:0007669"/>
    <property type="project" value="UniProtKB-KW"/>
</dbReference>
<evidence type="ECO:0008006" key="7">
    <source>
        <dbReference type="Google" id="ProtNLM"/>
    </source>
</evidence>
<dbReference type="RefSeq" id="WP_113860974.1">
    <property type="nucleotide sequence ID" value="NZ_QNRO01000001.1"/>
</dbReference>
<evidence type="ECO:0000313" key="6">
    <source>
        <dbReference type="Proteomes" id="UP000252995"/>
    </source>
</evidence>
<reference evidence="5 6" key="1">
    <citation type="submission" date="2018-06" db="EMBL/GenBank/DDBJ databases">
        <title>Freshwater and sediment microbial communities from various areas in North America, analyzing microbe dynamics in response to fracking.</title>
        <authorList>
            <person name="Lamendella R."/>
        </authorList>
    </citation>
    <scope>NUCLEOTIDE SEQUENCE [LARGE SCALE GENOMIC DNA]</scope>
    <source>
        <strain evidence="5 6">114J</strain>
    </source>
</reference>
<dbReference type="InterPro" id="IPR004130">
    <property type="entry name" value="Gpn"/>
</dbReference>